<dbReference type="GO" id="GO:0008955">
    <property type="term" value="F:peptidoglycan glycosyltransferase activity"/>
    <property type="evidence" value="ECO:0007669"/>
    <property type="project" value="UniProtKB-EC"/>
</dbReference>
<dbReference type="EC" id="3.4.16.4" evidence="6"/>
<dbReference type="PANTHER" id="PTHR32282">
    <property type="entry name" value="BINDING PROTEIN TRANSPEPTIDASE, PUTATIVE-RELATED"/>
    <property type="match status" value="1"/>
</dbReference>
<evidence type="ECO:0000256" key="9">
    <source>
        <dbReference type="ARBA" id="ARBA00022670"/>
    </source>
</evidence>
<dbReference type="InterPro" id="IPR001264">
    <property type="entry name" value="Glyco_trans_51"/>
</dbReference>
<dbReference type="SUPFAM" id="SSF56601">
    <property type="entry name" value="beta-lactamase/transpeptidase-like"/>
    <property type="match status" value="1"/>
</dbReference>
<keyword evidence="13" id="KW-0378">Hydrolase</keyword>
<dbReference type="InterPro" id="IPR050396">
    <property type="entry name" value="Glycosyltr_51/Transpeptidase"/>
</dbReference>
<dbReference type="Gene3D" id="3.40.710.10">
    <property type="entry name" value="DD-peptidase/beta-lactamase superfamily"/>
    <property type="match status" value="1"/>
</dbReference>
<dbReference type="FunFam" id="1.10.3810.10:FF:000001">
    <property type="entry name" value="Penicillin-binding protein 1A"/>
    <property type="match status" value="1"/>
</dbReference>
<keyword evidence="20" id="KW-0511">Multifunctional enzyme</keyword>
<comment type="similarity">
    <text evidence="5">In the N-terminal section; belongs to the glycosyltransferase 51 family.</text>
</comment>
<evidence type="ECO:0000313" key="29">
    <source>
        <dbReference type="EMBL" id="MSR93275.1"/>
    </source>
</evidence>
<dbReference type="EMBL" id="VULY01000018">
    <property type="protein sequence ID" value="MSR93275.1"/>
    <property type="molecule type" value="Genomic_DNA"/>
</dbReference>
<evidence type="ECO:0000256" key="25">
    <source>
        <dbReference type="ARBA" id="ARBA00060592"/>
    </source>
</evidence>
<dbReference type="InterPro" id="IPR023346">
    <property type="entry name" value="Lysozyme-like_dom_sf"/>
</dbReference>
<dbReference type="Pfam" id="PF00905">
    <property type="entry name" value="Transpeptidase"/>
    <property type="match status" value="1"/>
</dbReference>
<evidence type="ECO:0000256" key="18">
    <source>
        <dbReference type="ARBA" id="ARBA00023136"/>
    </source>
</evidence>
<reference evidence="29 30" key="1">
    <citation type="submission" date="2019-08" db="EMBL/GenBank/DDBJ databases">
        <title>In-depth cultivation of the pig gut microbiome towards novel bacterial diversity and tailored functional studies.</title>
        <authorList>
            <person name="Wylensek D."/>
            <person name="Hitch T.C.A."/>
            <person name="Clavel T."/>
        </authorList>
    </citation>
    <scope>NUCLEOTIDE SEQUENCE [LARGE SCALE GENOMIC DNA]</scope>
    <source>
        <strain evidence="29 30">68-1-5</strain>
    </source>
</reference>
<evidence type="ECO:0000256" key="1">
    <source>
        <dbReference type="ARBA" id="ARBA00002624"/>
    </source>
</evidence>
<keyword evidence="11" id="KW-0808">Transferase</keyword>
<dbReference type="Gene3D" id="1.10.3810.10">
    <property type="entry name" value="Biosynthetic peptidoglycan transglycosylase-like"/>
    <property type="match status" value="1"/>
</dbReference>
<evidence type="ECO:0000256" key="6">
    <source>
        <dbReference type="ARBA" id="ARBA00012448"/>
    </source>
</evidence>
<keyword evidence="8" id="KW-0121">Carboxypeptidase</keyword>
<dbReference type="GO" id="GO:0008658">
    <property type="term" value="F:penicillin binding"/>
    <property type="evidence" value="ECO:0007669"/>
    <property type="project" value="InterPro"/>
</dbReference>
<evidence type="ECO:0000256" key="13">
    <source>
        <dbReference type="ARBA" id="ARBA00022801"/>
    </source>
</evidence>
<organism evidence="29 30">
    <name type="scientific">Suipraeoptans intestinalis</name>
    <dbReference type="NCBI Taxonomy" id="2606628"/>
    <lineage>
        <taxon>Bacteria</taxon>
        <taxon>Bacillati</taxon>
        <taxon>Bacillota</taxon>
        <taxon>Clostridia</taxon>
        <taxon>Lachnospirales</taxon>
        <taxon>Lachnospiraceae</taxon>
        <taxon>Suipraeoptans</taxon>
    </lineage>
</organism>
<evidence type="ECO:0000256" key="8">
    <source>
        <dbReference type="ARBA" id="ARBA00022645"/>
    </source>
</evidence>
<evidence type="ECO:0000256" key="19">
    <source>
        <dbReference type="ARBA" id="ARBA00023251"/>
    </source>
</evidence>
<keyword evidence="15" id="KW-0735">Signal-anchor</keyword>
<dbReference type="Proteomes" id="UP000434409">
    <property type="component" value="Unassembled WGS sequence"/>
</dbReference>
<evidence type="ECO:0000256" key="20">
    <source>
        <dbReference type="ARBA" id="ARBA00023268"/>
    </source>
</evidence>
<keyword evidence="12" id="KW-0812">Transmembrane</keyword>
<evidence type="ECO:0000256" key="22">
    <source>
        <dbReference type="ARBA" id="ARBA00034000"/>
    </source>
</evidence>
<comment type="catalytic activity">
    <reaction evidence="22">
        <text>Preferential cleavage: (Ac)2-L-Lys-D-Ala-|-D-Ala. Also transpeptidation of peptidyl-alanyl moieties that are N-acyl substituents of D-alanine.</text>
        <dbReference type="EC" id="3.4.16.4"/>
    </reaction>
</comment>
<comment type="similarity">
    <text evidence="4">In the C-terminal section; belongs to the transpeptidase family.</text>
</comment>
<evidence type="ECO:0000256" key="12">
    <source>
        <dbReference type="ARBA" id="ARBA00022692"/>
    </source>
</evidence>
<dbReference type="GO" id="GO:0009252">
    <property type="term" value="P:peptidoglycan biosynthetic process"/>
    <property type="evidence" value="ECO:0007669"/>
    <property type="project" value="UniProtKB-UniPathway"/>
</dbReference>
<dbReference type="GO" id="GO:0008360">
    <property type="term" value="P:regulation of cell shape"/>
    <property type="evidence" value="ECO:0007669"/>
    <property type="project" value="UniProtKB-KW"/>
</dbReference>
<evidence type="ECO:0000256" key="26">
    <source>
        <dbReference type="SAM" id="MobiDB-lite"/>
    </source>
</evidence>
<keyword evidence="10" id="KW-0328">Glycosyltransferase</keyword>
<comment type="subcellular location">
    <subcellularLocation>
        <location evidence="2">Cell membrane</location>
        <topology evidence="2">Single-pass type II membrane protein</topology>
    </subcellularLocation>
</comment>
<dbReference type="GO" id="GO:0046677">
    <property type="term" value="P:response to antibiotic"/>
    <property type="evidence" value="ECO:0007669"/>
    <property type="project" value="UniProtKB-KW"/>
</dbReference>
<dbReference type="EC" id="2.4.99.28" evidence="23"/>
<comment type="pathway">
    <text evidence="3">Cell wall biogenesis; peptidoglycan biosynthesis.</text>
</comment>
<keyword evidence="21" id="KW-0961">Cell wall biogenesis/degradation</keyword>
<evidence type="ECO:0000256" key="7">
    <source>
        <dbReference type="ARBA" id="ARBA00018638"/>
    </source>
</evidence>
<comment type="caution">
    <text evidence="29">The sequence shown here is derived from an EMBL/GenBank/DDBJ whole genome shotgun (WGS) entry which is preliminary data.</text>
</comment>
<dbReference type="PANTHER" id="PTHR32282:SF33">
    <property type="entry name" value="PEPTIDOGLYCAN GLYCOSYLTRANSFERASE"/>
    <property type="match status" value="1"/>
</dbReference>
<dbReference type="SUPFAM" id="SSF53955">
    <property type="entry name" value="Lysozyme-like"/>
    <property type="match status" value="1"/>
</dbReference>
<evidence type="ECO:0000256" key="24">
    <source>
        <dbReference type="ARBA" id="ARBA00049902"/>
    </source>
</evidence>
<evidence type="ECO:0000256" key="5">
    <source>
        <dbReference type="ARBA" id="ARBA00007739"/>
    </source>
</evidence>
<dbReference type="InterPro" id="IPR036950">
    <property type="entry name" value="PBP_transglycosylase"/>
</dbReference>
<keyword evidence="17" id="KW-1133">Transmembrane helix</keyword>
<dbReference type="NCBIfam" id="TIGR02074">
    <property type="entry name" value="PBP_1a_fam"/>
    <property type="match status" value="1"/>
</dbReference>
<dbReference type="RefSeq" id="WP_154476155.1">
    <property type="nucleotide sequence ID" value="NZ_JAQYBV010000001.1"/>
</dbReference>
<evidence type="ECO:0000256" key="3">
    <source>
        <dbReference type="ARBA" id="ARBA00004752"/>
    </source>
</evidence>
<comment type="pathway">
    <text evidence="25">Glycan biosynthesis.</text>
</comment>
<name>A0A6N7UY49_9FIRM</name>
<gene>
    <name evidence="29" type="ORF">FYJ34_03080</name>
</gene>
<keyword evidence="16" id="KW-0573">Peptidoglycan synthesis</keyword>
<evidence type="ECO:0000256" key="16">
    <source>
        <dbReference type="ARBA" id="ARBA00022984"/>
    </source>
</evidence>
<dbReference type="GO" id="GO:0005886">
    <property type="term" value="C:plasma membrane"/>
    <property type="evidence" value="ECO:0007669"/>
    <property type="project" value="UniProtKB-SubCell"/>
</dbReference>
<feature type="domain" description="Glycosyl transferase family 51" evidence="28">
    <location>
        <begin position="91"/>
        <end position="266"/>
    </location>
</feature>
<comment type="catalytic activity">
    <reaction evidence="24">
        <text>[GlcNAc-(1-&gt;4)-Mur2Ac(oyl-L-Ala-gamma-D-Glu-L-Lys-D-Ala-D-Ala)](n)-di-trans,octa-cis-undecaprenyl diphosphate + beta-D-GlcNAc-(1-&gt;4)-Mur2Ac(oyl-L-Ala-gamma-D-Glu-L-Lys-D-Ala-D-Ala)-di-trans,octa-cis-undecaprenyl diphosphate = [GlcNAc-(1-&gt;4)-Mur2Ac(oyl-L-Ala-gamma-D-Glu-L-Lys-D-Ala-D-Ala)](n+1)-di-trans,octa-cis-undecaprenyl diphosphate + di-trans,octa-cis-undecaprenyl diphosphate + H(+)</text>
        <dbReference type="Rhea" id="RHEA:23708"/>
        <dbReference type="Rhea" id="RHEA-COMP:9602"/>
        <dbReference type="Rhea" id="RHEA-COMP:9603"/>
        <dbReference type="ChEBI" id="CHEBI:15378"/>
        <dbReference type="ChEBI" id="CHEBI:58405"/>
        <dbReference type="ChEBI" id="CHEBI:60033"/>
        <dbReference type="ChEBI" id="CHEBI:78435"/>
        <dbReference type="EC" id="2.4.99.28"/>
    </reaction>
</comment>
<evidence type="ECO:0000313" key="30">
    <source>
        <dbReference type="Proteomes" id="UP000434409"/>
    </source>
</evidence>
<keyword evidence="19" id="KW-0046">Antibiotic resistance</keyword>
<evidence type="ECO:0000259" key="27">
    <source>
        <dbReference type="Pfam" id="PF00905"/>
    </source>
</evidence>
<dbReference type="Pfam" id="PF00912">
    <property type="entry name" value="Transgly"/>
    <property type="match status" value="1"/>
</dbReference>
<keyword evidence="30" id="KW-1185">Reference proteome</keyword>
<accession>A0A6N7UY49</accession>
<evidence type="ECO:0000256" key="17">
    <source>
        <dbReference type="ARBA" id="ARBA00022989"/>
    </source>
</evidence>
<feature type="compositionally biased region" description="Acidic residues" evidence="26">
    <location>
        <begin position="784"/>
        <end position="793"/>
    </location>
</feature>
<dbReference type="AlphaFoldDB" id="A0A6N7UY49"/>
<feature type="compositionally biased region" description="Acidic residues" evidence="26">
    <location>
        <begin position="818"/>
        <end position="828"/>
    </location>
</feature>
<protein>
    <recommendedName>
        <fullName evidence="7">Penicillin-binding protein 1A</fullName>
        <ecNumber evidence="23">2.4.99.28</ecNumber>
        <ecNumber evidence="6">3.4.16.4</ecNumber>
    </recommendedName>
</protein>
<dbReference type="InterPro" id="IPR012338">
    <property type="entry name" value="Beta-lactam/transpept-like"/>
</dbReference>
<evidence type="ECO:0000256" key="23">
    <source>
        <dbReference type="ARBA" id="ARBA00044770"/>
    </source>
</evidence>
<feature type="region of interest" description="Disordered" evidence="26">
    <location>
        <begin position="775"/>
        <end position="828"/>
    </location>
</feature>
<dbReference type="GO" id="GO:0071555">
    <property type="term" value="P:cell wall organization"/>
    <property type="evidence" value="ECO:0007669"/>
    <property type="project" value="UniProtKB-KW"/>
</dbReference>
<dbReference type="UniPathway" id="UPA00219"/>
<proteinExistence type="inferred from homology"/>
<feature type="domain" description="Penicillin-binding protein transpeptidase" evidence="27">
    <location>
        <begin position="443"/>
        <end position="702"/>
    </location>
</feature>
<dbReference type="GO" id="GO:0006508">
    <property type="term" value="P:proteolysis"/>
    <property type="evidence" value="ECO:0007669"/>
    <property type="project" value="UniProtKB-KW"/>
</dbReference>
<evidence type="ECO:0000256" key="15">
    <source>
        <dbReference type="ARBA" id="ARBA00022968"/>
    </source>
</evidence>
<keyword evidence="18" id="KW-0472">Membrane</keyword>
<feature type="compositionally biased region" description="Low complexity" evidence="26">
    <location>
        <begin position="794"/>
        <end position="816"/>
    </location>
</feature>
<evidence type="ECO:0000256" key="4">
    <source>
        <dbReference type="ARBA" id="ARBA00007090"/>
    </source>
</evidence>
<sequence>MNYGRKKASQKRKKITSKSAMQSKRLGVRLFKAFLLCILVVGLVGMIGVGIFAKRIIDRTPDVSAADIKPKGFTTFVYADDGVTETARFVTSGSNRVYKTLDEIPAYLQHAFVAIEDERFYKHNGIDLQGIARAAFVGITSGDFSEGASTITQQLIKNNVFPNFVNEKTFYDSLERKLQEQVLALEIEKKMDKNTILESYMNTINLGQNSLGVQSASKRYFNKDVSELTLSECAVIAGIIQNPTGYNPITNPEQNQKRQHIVLKYMLKQGYITQEEYDAALADDVYARIQNVNTITSVESPYTYFVDALSEQVIHDLQEQLGYTETQAYNAVYSGGLSIFSTQNLGMQQICDEEMNNDANYPRLKEYGLDYALTVTRADGTAENYGSQDIKSFVKATYGSEQGLLYSTEDEARAVIEQWKATIAQEGDTYDEVVNLSPQPQASLTLMEQSTGYIKAMVGGRGTKATSLALNRAYTGSKRQPGSCFKILAAYAPALDAKGKTLATVVRDEPYKLTNGKTLRNAEGTYGGDTTIRRAIAKSTNVVAVKISDEITQQLGFNYCEKFGITTLVKKKEINGDIYSDISQTLSLGGITDGIYNFELCAAYAAIANGGVYHSPTLYSKILDHDGGVLLENVGETRTVIKDSTAALLTSAMEDVVTSGTGYGFKLPNMPVAGKTGTTSDNKDIWFCGFTPYYTCAVWAGYDDNKELSGDTYFHSRIWSSVMSRVHTGLQTKQFTMPASVERKSVCAITGKLPTNGCPVITEYFAKDTLPTQYCPGHKSEKDKDEEEEDEDSSNNSSNTTNSTNTDNTSDEGNTPEPEPEPEPEPSP</sequence>
<dbReference type="InterPro" id="IPR001460">
    <property type="entry name" value="PCN-bd_Tpept"/>
</dbReference>
<evidence type="ECO:0000256" key="11">
    <source>
        <dbReference type="ARBA" id="ARBA00022679"/>
    </source>
</evidence>
<comment type="function">
    <text evidence="1">Cell wall formation. Synthesis of cross-linked peptidoglycan from the lipid intermediates. The enzyme has a penicillin-insensitive transglycosylase N-terminal domain (formation of linear glycan strands) and a penicillin-sensitive transpeptidase C-terminal domain (cross-linking of the peptide subunits).</text>
</comment>
<evidence type="ECO:0000256" key="14">
    <source>
        <dbReference type="ARBA" id="ARBA00022960"/>
    </source>
</evidence>
<evidence type="ECO:0000256" key="21">
    <source>
        <dbReference type="ARBA" id="ARBA00023316"/>
    </source>
</evidence>
<keyword evidence="14" id="KW-0133">Cell shape</keyword>
<evidence type="ECO:0000256" key="2">
    <source>
        <dbReference type="ARBA" id="ARBA00004401"/>
    </source>
</evidence>
<keyword evidence="9" id="KW-0645">Protease</keyword>
<evidence type="ECO:0000259" key="28">
    <source>
        <dbReference type="Pfam" id="PF00912"/>
    </source>
</evidence>
<dbReference type="GO" id="GO:0009002">
    <property type="term" value="F:serine-type D-Ala-D-Ala carboxypeptidase activity"/>
    <property type="evidence" value="ECO:0007669"/>
    <property type="project" value="UniProtKB-EC"/>
</dbReference>
<evidence type="ECO:0000256" key="10">
    <source>
        <dbReference type="ARBA" id="ARBA00022676"/>
    </source>
</evidence>